<feature type="region of interest" description="Disordered" evidence="1">
    <location>
        <begin position="166"/>
        <end position="196"/>
    </location>
</feature>
<protein>
    <submittedName>
        <fullName evidence="2">Uncharacterized protein</fullName>
    </submittedName>
</protein>
<sequence>MLGVSLWYPISLSGARGQSLWSLSGTRGQIVVPGGQSLVAGVSLRCPVAGVSLRLGGGRRSPAAPAHSGSAGQRSLRWRSRLSSKGLSSPGRRQGVRGAYRGSGRLPEESGGPPRFLRRPTACLWVLKGLCLSRARPSAALNALSAPGVPPPADLRVPRGRPSACLRPPRGLPSAVSGPSPGPWGRPSALSRGPGRVMQPARACDAEPGSVGYGKRHCSCNMCSLVVTVFLGATTALLLCRAASGAAAASLSVDFSSSRFPAPSPR</sequence>
<proteinExistence type="predicted"/>
<evidence type="ECO:0000313" key="2">
    <source>
        <dbReference type="EMBL" id="KAJ1148153.1"/>
    </source>
</evidence>
<accession>A0AAV7RBC2</accession>
<dbReference type="Proteomes" id="UP001066276">
    <property type="component" value="Chromosome 5"/>
</dbReference>
<feature type="region of interest" description="Disordered" evidence="1">
    <location>
        <begin position="57"/>
        <end position="114"/>
    </location>
</feature>
<dbReference type="EMBL" id="JANPWB010000009">
    <property type="protein sequence ID" value="KAJ1148153.1"/>
    <property type="molecule type" value="Genomic_DNA"/>
</dbReference>
<keyword evidence="3" id="KW-1185">Reference proteome</keyword>
<comment type="caution">
    <text evidence="2">The sequence shown here is derived from an EMBL/GenBank/DDBJ whole genome shotgun (WGS) entry which is preliminary data.</text>
</comment>
<gene>
    <name evidence="2" type="ORF">NDU88_000991</name>
</gene>
<organism evidence="2 3">
    <name type="scientific">Pleurodeles waltl</name>
    <name type="common">Iberian ribbed newt</name>
    <dbReference type="NCBI Taxonomy" id="8319"/>
    <lineage>
        <taxon>Eukaryota</taxon>
        <taxon>Metazoa</taxon>
        <taxon>Chordata</taxon>
        <taxon>Craniata</taxon>
        <taxon>Vertebrata</taxon>
        <taxon>Euteleostomi</taxon>
        <taxon>Amphibia</taxon>
        <taxon>Batrachia</taxon>
        <taxon>Caudata</taxon>
        <taxon>Salamandroidea</taxon>
        <taxon>Salamandridae</taxon>
        <taxon>Pleurodelinae</taxon>
        <taxon>Pleurodeles</taxon>
    </lineage>
</organism>
<reference evidence="2" key="1">
    <citation type="journal article" date="2022" name="bioRxiv">
        <title>Sequencing and chromosome-scale assembly of the giantPleurodeles waltlgenome.</title>
        <authorList>
            <person name="Brown T."/>
            <person name="Elewa A."/>
            <person name="Iarovenko S."/>
            <person name="Subramanian E."/>
            <person name="Araus A.J."/>
            <person name="Petzold A."/>
            <person name="Susuki M."/>
            <person name="Suzuki K.-i.T."/>
            <person name="Hayashi T."/>
            <person name="Toyoda A."/>
            <person name="Oliveira C."/>
            <person name="Osipova E."/>
            <person name="Leigh N.D."/>
            <person name="Simon A."/>
            <person name="Yun M.H."/>
        </authorList>
    </citation>
    <scope>NUCLEOTIDE SEQUENCE</scope>
    <source>
        <strain evidence="2">20211129_DDA</strain>
        <tissue evidence="2">Liver</tissue>
    </source>
</reference>
<name>A0AAV7RBC2_PLEWA</name>
<feature type="compositionally biased region" description="Low complexity" evidence="1">
    <location>
        <begin position="177"/>
        <end position="188"/>
    </location>
</feature>
<dbReference type="AlphaFoldDB" id="A0AAV7RBC2"/>
<evidence type="ECO:0000256" key="1">
    <source>
        <dbReference type="SAM" id="MobiDB-lite"/>
    </source>
</evidence>
<evidence type="ECO:0000313" key="3">
    <source>
        <dbReference type="Proteomes" id="UP001066276"/>
    </source>
</evidence>
<feature type="compositionally biased region" description="Low complexity" evidence="1">
    <location>
        <begin position="83"/>
        <end position="93"/>
    </location>
</feature>
<feature type="compositionally biased region" description="Low complexity" evidence="1">
    <location>
        <begin position="57"/>
        <end position="75"/>
    </location>
</feature>